<evidence type="ECO:0000259" key="3">
    <source>
        <dbReference type="Pfam" id="PF01958"/>
    </source>
</evidence>
<evidence type="ECO:0000259" key="4">
    <source>
        <dbReference type="Pfam" id="PF03447"/>
    </source>
</evidence>
<protein>
    <recommendedName>
        <fullName evidence="2">Aspartate dehydrogenase domain-containing protein</fullName>
    </recommendedName>
</protein>
<dbReference type="OrthoDB" id="4310724at2759"/>
<dbReference type="PANTHER" id="PTHR31873:SF6">
    <property type="entry name" value="ASPARTATE DEHYDROGENASE DOMAIN-CONTAINING PROTEIN"/>
    <property type="match status" value="1"/>
</dbReference>
<dbReference type="KEGG" id="aplc:110982300"/>
<dbReference type="GO" id="GO:0033735">
    <property type="term" value="F:aspartate dehydrogenase [NAD(P)+] activity"/>
    <property type="evidence" value="ECO:0007669"/>
    <property type="project" value="InterPro"/>
</dbReference>
<dbReference type="InterPro" id="IPR036291">
    <property type="entry name" value="NAD(P)-bd_dom_sf"/>
</dbReference>
<dbReference type="InterPro" id="IPR002811">
    <property type="entry name" value="Asp_DH"/>
</dbReference>
<sequence>MNMATASNMSKRQVGIVGFGHLGQYLYQAIKDSADQEVAFVWNRTSLTTHETVEGHHILEDLSLFADRKPDLIVEVAHPIISSQYGEAFLAVADYMVGSPTALANQEVEDKLRKAAKHHGLYIPSGALWGSSDIQKMADRGTLQALTVTMKKHPNSFKLNSPLKDKNDAVTDCETVLYEGPVRSLCPLAPNNVNTMAAAAMAAHNLGFDKVQGRLLADPSLTDWHVVEVDVTGPGDVAAGSAFTVSTVRKNPAKVGKVTGSATYASFLSSVSRAHGRGAGVHLC</sequence>
<accession>A0A8B7YUD7</accession>
<keyword evidence="5" id="KW-1185">Reference proteome</keyword>
<dbReference type="Gene3D" id="3.30.360.10">
    <property type="entry name" value="Dihydrodipicolinate Reductase, domain 2"/>
    <property type="match status" value="1"/>
</dbReference>
<organism evidence="5 6">
    <name type="scientific">Acanthaster planci</name>
    <name type="common">Crown-of-thorns starfish</name>
    <dbReference type="NCBI Taxonomy" id="133434"/>
    <lineage>
        <taxon>Eukaryota</taxon>
        <taxon>Metazoa</taxon>
        <taxon>Echinodermata</taxon>
        <taxon>Eleutherozoa</taxon>
        <taxon>Asterozoa</taxon>
        <taxon>Asteroidea</taxon>
        <taxon>Valvatacea</taxon>
        <taxon>Valvatida</taxon>
        <taxon>Acanthasteridae</taxon>
        <taxon>Acanthaster</taxon>
    </lineage>
</organism>
<proteinExistence type="inferred from homology"/>
<dbReference type="GO" id="GO:0009435">
    <property type="term" value="P:NAD+ biosynthetic process"/>
    <property type="evidence" value="ECO:0007669"/>
    <property type="project" value="InterPro"/>
</dbReference>
<comment type="similarity">
    <text evidence="1">Belongs to the L-aspartate dehydrogenase family.</text>
</comment>
<dbReference type="PANTHER" id="PTHR31873">
    <property type="entry name" value="L-ASPARTATE DEHYDROGENASE-RELATED"/>
    <property type="match status" value="1"/>
</dbReference>
<evidence type="ECO:0000313" key="5">
    <source>
        <dbReference type="Proteomes" id="UP000694845"/>
    </source>
</evidence>
<dbReference type="Pfam" id="PF01958">
    <property type="entry name" value="Asp_DH_C"/>
    <property type="match status" value="1"/>
</dbReference>
<dbReference type="Proteomes" id="UP000694845">
    <property type="component" value="Unplaced"/>
</dbReference>
<dbReference type="Pfam" id="PF03447">
    <property type="entry name" value="NAD_binding_3"/>
    <property type="match status" value="1"/>
</dbReference>
<evidence type="ECO:0000256" key="1">
    <source>
        <dbReference type="ARBA" id="ARBA00008331"/>
    </source>
</evidence>
<reference evidence="6" key="1">
    <citation type="submission" date="2025-08" db="UniProtKB">
        <authorList>
            <consortium name="RefSeq"/>
        </authorList>
    </citation>
    <scope>IDENTIFICATION</scope>
</reference>
<dbReference type="Gene3D" id="3.40.50.720">
    <property type="entry name" value="NAD(P)-binding Rossmann-like Domain"/>
    <property type="match status" value="1"/>
</dbReference>
<dbReference type="OMA" id="KHPTSFK"/>
<dbReference type="SUPFAM" id="SSF51735">
    <property type="entry name" value="NAD(P)-binding Rossmann-fold domains"/>
    <property type="match status" value="1"/>
</dbReference>
<dbReference type="RefSeq" id="XP_022096317.1">
    <property type="nucleotide sequence ID" value="XM_022240625.1"/>
</dbReference>
<feature type="domain" description="Aspartate dehydrogenase" evidence="3">
    <location>
        <begin position="174"/>
        <end position="263"/>
    </location>
</feature>
<dbReference type="AlphaFoldDB" id="A0A8B7YUD7"/>
<gene>
    <name evidence="6" type="primary">LOC110982300</name>
</gene>
<dbReference type="InterPro" id="IPR005106">
    <property type="entry name" value="Asp/hSer_DH_NAD-bd"/>
</dbReference>
<evidence type="ECO:0000256" key="2">
    <source>
        <dbReference type="ARBA" id="ARBA00020169"/>
    </source>
</evidence>
<dbReference type="SUPFAM" id="SSF55347">
    <property type="entry name" value="Glyceraldehyde-3-phosphate dehydrogenase-like, C-terminal domain"/>
    <property type="match status" value="1"/>
</dbReference>
<name>A0A8B7YUD7_ACAPL</name>
<dbReference type="GO" id="GO:0050661">
    <property type="term" value="F:NADP binding"/>
    <property type="evidence" value="ECO:0007669"/>
    <property type="project" value="InterPro"/>
</dbReference>
<feature type="domain" description="Aspartate/homoserine dehydrogenase NAD-binding" evidence="4">
    <location>
        <begin position="18"/>
        <end position="122"/>
    </location>
</feature>
<dbReference type="GeneID" id="110982300"/>
<evidence type="ECO:0000313" key="6">
    <source>
        <dbReference type="RefSeq" id="XP_022096317.1"/>
    </source>
</evidence>